<evidence type="ECO:0000313" key="2">
    <source>
        <dbReference type="EMBL" id="KJZ75922.1"/>
    </source>
</evidence>
<dbReference type="GO" id="GO:0008897">
    <property type="term" value="F:holo-[acyl-carrier-protein] synthase activity"/>
    <property type="evidence" value="ECO:0007669"/>
    <property type="project" value="InterPro"/>
</dbReference>
<keyword evidence="3" id="KW-1185">Reference proteome</keyword>
<dbReference type="SUPFAM" id="SSF56214">
    <property type="entry name" value="4'-phosphopantetheinyl transferase"/>
    <property type="match status" value="1"/>
</dbReference>
<organism evidence="2 3">
    <name type="scientific">Hirsutella minnesotensis 3608</name>
    <dbReference type="NCBI Taxonomy" id="1043627"/>
    <lineage>
        <taxon>Eukaryota</taxon>
        <taxon>Fungi</taxon>
        <taxon>Dikarya</taxon>
        <taxon>Ascomycota</taxon>
        <taxon>Pezizomycotina</taxon>
        <taxon>Sordariomycetes</taxon>
        <taxon>Hypocreomycetidae</taxon>
        <taxon>Hypocreales</taxon>
        <taxon>Ophiocordycipitaceae</taxon>
        <taxon>Hirsutella</taxon>
    </lineage>
</organism>
<dbReference type="Pfam" id="PF22624">
    <property type="entry name" value="AASDHPPT_N"/>
    <property type="match status" value="1"/>
</dbReference>
<dbReference type="AlphaFoldDB" id="A0A0F8A161"/>
<sequence length="191" mass="21420">MAAQGGSMTVIRWVLDTRPLWPEAQKTKDLTTAASDALAVLSDEEREQVLRFYFVKDAKLALGSALLKRLAISRLAGVAWADAAWTRDERTKPMTGDALLAPWLRDLEMRYFAPPGHVPPEGDRRLEIWFRGRRVDDVHMRLEPLLRDYMLCTAVRCGSAHRAFFEAQVAQPATILTLQEIMAGAQAGQKS</sequence>
<dbReference type="InterPro" id="IPR055066">
    <property type="entry name" value="AASDHPPT_N"/>
</dbReference>
<accession>A0A0F8A161</accession>
<proteinExistence type="predicted"/>
<dbReference type="Gene3D" id="3.90.470.20">
    <property type="entry name" value="4'-phosphopantetheinyl transferase domain"/>
    <property type="match status" value="1"/>
</dbReference>
<evidence type="ECO:0000313" key="3">
    <source>
        <dbReference type="Proteomes" id="UP000054481"/>
    </source>
</evidence>
<dbReference type="InterPro" id="IPR037143">
    <property type="entry name" value="4-PPantetheinyl_Trfase_dom_sf"/>
</dbReference>
<reference evidence="2 3" key="1">
    <citation type="journal article" date="2014" name="Genome Biol. Evol.">
        <title>Comparative genomics and transcriptomics analyses reveal divergent lifestyle features of nematode endoparasitic fungus Hirsutella minnesotensis.</title>
        <authorList>
            <person name="Lai Y."/>
            <person name="Liu K."/>
            <person name="Zhang X."/>
            <person name="Zhang X."/>
            <person name="Li K."/>
            <person name="Wang N."/>
            <person name="Shu C."/>
            <person name="Wu Y."/>
            <person name="Wang C."/>
            <person name="Bushley K.E."/>
            <person name="Xiang M."/>
            <person name="Liu X."/>
        </authorList>
    </citation>
    <scope>NUCLEOTIDE SEQUENCE [LARGE SCALE GENOMIC DNA]</scope>
    <source>
        <strain evidence="2 3">3608</strain>
    </source>
</reference>
<dbReference type="OrthoDB" id="26719at2759"/>
<protein>
    <recommendedName>
        <fullName evidence="1">4'-phosphopantetheinyl transferase N-terminal domain-containing protein</fullName>
    </recommendedName>
</protein>
<name>A0A0F8A161_9HYPO</name>
<feature type="domain" description="4'-phosphopantetheinyl transferase N-terminal" evidence="1">
    <location>
        <begin position="35"/>
        <end position="95"/>
    </location>
</feature>
<dbReference type="GO" id="GO:0000287">
    <property type="term" value="F:magnesium ion binding"/>
    <property type="evidence" value="ECO:0007669"/>
    <property type="project" value="InterPro"/>
</dbReference>
<gene>
    <name evidence="2" type="ORF">HIM_04746</name>
</gene>
<dbReference type="EMBL" id="KQ030514">
    <property type="protein sequence ID" value="KJZ75922.1"/>
    <property type="molecule type" value="Genomic_DNA"/>
</dbReference>
<dbReference type="Proteomes" id="UP000054481">
    <property type="component" value="Unassembled WGS sequence"/>
</dbReference>
<evidence type="ECO:0000259" key="1">
    <source>
        <dbReference type="Pfam" id="PF22624"/>
    </source>
</evidence>